<evidence type="ECO:0000313" key="7">
    <source>
        <dbReference type="EMBL" id="KAD2393414.1"/>
    </source>
</evidence>
<evidence type="ECO:0000259" key="6">
    <source>
        <dbReference type="PROSITE" id="PS51294"/>
    </source>
</evidence>
<dbReference type="EMBL" id="SZYD01000019">
    <property type="protein sequence ID" value="KAD2393433.1"/>
    <property type="molecule type" value="Genomic_DNA"/>
</dbReference>
<feature type="compositionally biased region" description="Polar residues" evidence="5">
    <location>
        <begin position="85"/>
        <end position="94"/>
    </location>
</feature>
<dbReference type="PANTHER" id="PTHR31314:SF188">
    <property type="entry name" value="TRANSCRIPTION FACTOR KAN2 ISOFORM X1-RELATED"/>
    <property type="match status" value="1"/>
</dbReference>
<dbReference type="GO" id="GO:0005634">
    <property type="term" value="C:nucleus"/>
    <property type="evidence" value="ECO:0007669"/>
    <property type="project" value="UniProtKB-SubCell"/>
</dbReference>
<dbReference type="InterPro" id="IPR046955">
    <property type="entry name" value="PHR1-like"/>
</dbReference>
<dbReference type="FunFam" id="1.10.10.60:FF:000002">
    <property type="entry name" value="Myb family transcription factor"/>
    <property type="match status" value="1"/>
</dbReference>
<feature type="region of interest" description="Disordered" evidence="5">
    <location>
        <begin position="73"/>
        <end position="124"/>
    </location>
</feature>
<dbReference type="InterPro" id="IPR001005">
    <property type="entry name" value="SANT/Myb"/>
</dbReference>
<protein>
    <recommendedName>
        <fullName evidence="6">HTH myb-type domain-containing protein</fullName>
    </recommendedName>
</protein>
<keyword evidence="2" id="KW-0805">Transcription regulation</keyword>
<comment type="caution">
    <text evidence="8">The sequence shown here is derived from an EMBL/GenBank/DDBJ whole genome shotgun (WGS) entry which is preliminary data.</text>
</comment>
<keyword evidence="9" id="KW-1185">Reference proteome</keyword>
<evidence type="ECO:0000256" key="3">
    <source>
        <dbReference type="ARBA" id="ARBA00023163"/>
    </source>
</evidence>
<dbReference type="AlphaFoldDB" id="A0A5N6LMJ5"/>
<evidence type="ECO:0000313" key="9">
    <source>
        <dbReference type="Proteomes" id="UP000326396"/>
    </source>
</evidence>
<evidence type="ECO:0000256" key="2">
    <source>
        <dbReference type="ARBA" id="ARBA00023015"/>
    </source>
</evidence>
<dbReference type="OrthoDB" id="551907at2759"/>
<gene>
    <name evidence="7" type="ORF">E3N88_40391</name>
    <name evidence="8" type="ORF">E3N88_40410</name>
</gene>
<dbReference type="PANTHER" id="PTHR31314">
    <property type="entry name" value="MYB FAMILY TRANSCRIPTION FACTOR PHL7-LIKE"/>
    <property type="match status" value="1"/>
</dbReference>
<organism evidence="8 9">
    <name type="scientific">Mikania micrantha</name>
    <name type="common">bitter vine</name>
    <dbReference type="NCBI Taxonomy" id="192012"/>
    <lineage>
        <taxon>Eukaryota</taxon>
        <taxon>Viridiplantae</taxon>
        <taxon>Streptophyta</taxon>
        <taxon>Embryophyta</taxon>
        <taxon>Tracheophyta</taxon>
        <taxon>Spermatophyta</taxon>
        <taxon>Magnoliopsida</taxon>
        <taxon>eudicotyledons</taxon>
        <taxon>Gunneridae</taxon>
        <taxon>Pentapetalae</taxon>
        <taxon>asterids</taxon>
        <taxon>campanulids</taxon>
        <taxon>Asterales</taxon>
        <taxon>Asteraceae</taxon>
        <taxon>Asteroideae</taxon>
        <taxon>Heliantheae alliance</taxon>
        <taxon>Eupatorieae</taxon>
        <taxon>Mikania</taxon>
    </lineage>
</organism>
<sequence length="276" mass="31570">MGNCGRNGAVRQYIRSKIPRLRWSPDLHNSFVHAIQRLGGPEKATPKLVLQMMDVRGLTISHVKSHLQMYRNLKSDGNKQGDDQYPNSIGSGRRQSLEDHHDDRCVDHDHQLKPNFQDLNSLSNSIHKRGRSLMETRNEMHEWWGNEAKRERKESVGVGNLTWQHYLDHSFPHFLMHPSFTHVNALHPESHILGEGVEGRFKKRKLESSISIHDEDEDKEEDRLLLTLSLNQPSAQRSSNGSSSDTSEVYSMPNANDGYSDKWCVNLDLSMALCGN</sequence>
<evidence type="ECO:0000256" key="1">
    <source>
        <dbReference type="ARBA" id="ARBA00004123"/>
    </source>
</evidence>
<dbReference type="Gene3D" id="1.10.10.60">
    <property type="entry name" value="Homeodomain-like"/>
    <property type="match status" value="1"/>
</dbReference>
<feature type="compositionally biased region" description="Polar residues" evidence="5">
    <location>
        <begin position="229"/>
        <end position="249"/>
    </location>
</feature>
<evidence type="ECO:0000256" key="5">
    <source>
        <dbReference type="SAM" id="MobiDB-lite"/>
    </source>
</evidence>
<feature type="region of interest" description="Disordered" evidence="5">
    <location>
        <begin position="229"/>
        <end position="252"/>
    </location>
</feature>
<dbReference type="SUPFAM" id="SSF46689">
    <property type="entry name" value="Homeodomain-like"/>
    <property type="match status" value="1"/>
</dbReference>
<dbReference type="EMBL" id="SZYD01000019">
    <property type="protein sequence ID" value="KAD2393414.1"/>
    <property type="molecule type" value="Genomic_DNA"/>
</dbReference>
<name>A0A5N6LMJ5_9ASTR</name>
<dbReference type="GO" id="GO:0003677">
    <property type="term" value="F:DNA binding"/>
    <property type="evidence" value="ECO:0007669"/>
    <property type="project" value="InterPro"/>
</dbReference>
<keyword evidence="3" id="KW-0804">Transcription</keyword>
<dbReference type="InterPro" id="IPR009057">
    <property type="entry name" value="Homeodomain-like_sf"/>
</dbReference>
<dbReference type="Pfam" id="PF00249">
    <property type="entry name" value="Myb_DNA-binding"/>
    <property type="match status" value="1"/>
</dbReference>
<feature type="compositionally biased region" description="Basic and acidic residues" evidence="5">
    <location>
        <begin position="73"/>
        <end position="82"/>
    </location>
</feature>
<keyword evidence="4" id="KW-0539">Nucleus</keyword>
<dbReference type="InterPro" id="IPR006447">
    <property type="entry name" value="Myb_dom_plants"/>
</dbReference>
<feature type="compositionally biased region" description="Basic and acidic residues" evidence="5">
    <location>
        <begin position="95"/>
        <end position="112"/>
    </location>
</feature>
<dbReference type="GO" id="GO:0003700">
    <property type="term" value="F:DNA-binding transcription factor activity"/>
    <property type="evidence" value="ECO:0007669"/>
    <property type="project" value="InterPro"/>
</dbReference>
<dbReference type="InterPro" id="IPR017930">
    <property type="entry name" value="Myb_dom"/>
</dbReference>
<accession>A0A5N6LMJ5</accession>
<evidence type="ECO:0000256" key="4">
    <source>
        <dbReference type="ARBA" id="ARBA00023242"/>
    </source>
</evidence>
<comment type="subcellular location">
    <subcellularLocation>
        <location evidence="1">Nucleus</location>
    </subcellularLocation>
</comment>
<dbReference type="Proteomes" id="UP000326396">
    <property type="component" value="Linkage Group LG9"/>
</dbReference>
<feature type="domain" description="HTH myb-type" evidence="6">
    <location>
        <begin position="15"/>
        <end position="75"/>
    </location>
</feature>
<dbReference type="PROSITE" id="PS51294">
    <property type="entry name" value="HTH_MYB"/>
    <property type="match status" value="1"/>
</dbReference>
<proteinExistence type="predicted"/>
<reference evidence="8 9" key="1">
    <citation type="submission" date="2019-05" db="EMBL/GenBank/DDBJ databases">
        <title>Mikania micrantha, genome provides insights into the molecular mechanism of rapid growth.</title>
        <authorList>
            <person name="Liu B."/>
        </authorList>
    </citation>
    <scope>NUCLEOTIDE SEQUENCE [LARGE SCALE GENOMIC DNA]</scope>
    <source>
        <strain evidence="8">NLD-2019</strain>
        <tissue evidence="8">Leaf</tissue>
    </source>
</reference>
<evidence type="ECO:0000313" key="8">
    <source>
        <dbReference type="EMBL" id="KAD2393433.1"/>
    </source>
</evidence>
<dbReference type="NCBIfam" id="TIGR01557">
    <property type="entry name" value="myb_SHAQKYF"/>
    <property type="match status" value="1"/>
</dbReference>